<dbReference type="EMBL" id="JAUEDM010000006">
    <property type="protein sequence ID" value="KAK3315221.1"/>
    <property type="molecule type" value="Genomic_DNA"/>
</dbReference>
<protein>
    <submittedName>
        <fullName evidence="1">Uncharacterized protein</fullName>
    </submittedName>
</protein>
<gene>
    <name evidence="1" type="ORF">B0H66DRAFT_337137</name>
</gene>
<reference evidence="1" key="1">
    <citation type="journal article" date="2023" name="Mol. Phylogenet. Evol.">
        <title>Genome-scale phylogeny and comparative genomics of the fungal order Sordariales.</title>
        <authorList>
            <person name="Hensen N."/>
            <person name="Bonometti L."/>
            <person name="Westerberg I."/>
            <person name="Brannstrom I.O."/>
            <person name="Guillou S."/>
            <person name="Cros-Aarteil S."/>
            <person name="Calhoun S."/>
            <person name="Haridas S."/>
            <person name="Kuo A."/>
            <person name="Mondo S."/>
            <person name="Pangilinan J."/>
            <person name="Riley R."/>
            <person name="LaButti K."/>
            <person name="Andreopoulos B."/>
            <person name="Lipzen A."/>
            <person name="Chen C."/>
            <person name="Yan M."/>
            <person name="Daum C."/>
            <person name="Ng V."/>
            <person name="Clum A."/>
            <person name="Steindorff A."/>
            <person name="Ohm R.A."/>
            <person name="Martin F."/>
            <person name="Silar P."/>
            <person name="Natvig D.O."/>
            <person name="Lalanne C."/>
            <person name="Gautier V."/>
            <person name="Ament-Velasquez S.L."/>
            <person name="Kruys A."/>
            <person name="Hutchinson M.I."/>
            <person name="Powell A.J."/>
            <person name="Barry K."/>
            <person name="Miller A.N."/>
            <person name="Grigoriev I.V."/>
            <person name="Debuchy R."/>
            <person name="Gladieux P."/>
            <person name="Hiltunen Thoren M."/>
            <person name="Johannesson H."/>
        </authorList>
    </citation>
    <scope>NUCLEOTIDE SEQUENCE</scope>
    <source>
        <strain evidence="1">CBS 118394</strain>
    </source>
</reference>
<reference evidence="1" key="2">
    <citation type="submission" date="2023-06" db="EMBL/GenBank/DDBJ databases">
        <authorList>
            <consortium name="Lawrence Berkeley National Laboratory"/>
            <person name="Haridas S."/>
            <person name="Hensen N."/>
            <person name="Bonometti L."/>
            <person name="Westerberg I."/>
            <person name="Brannstrom I.O."/>
            <person name="Guillou S."/>
            <person name="Cros-Aarteil S."/>
            <person name="Calhoun S."/>
            <person name="Kuo A."/>
            <person name="Mondo S."/>
            <person name="Pangilinan J."/>
            <person name="Riley R."/>
            <person name="Labutti K."/>
            <person name="Andreopoulos B."/>
            <person name="Lipzen A."/>
            <person name="Chen C."/>
            <person name="Yanf M."/>
            <person name="Daum C."/>
            <person name="Ng V."/>
            <person name="Clum A."/>
            <person name="Steindorff A."/>
            <person name="Ohm R."/>
            <person name="Martin F."/>
            <person name="Silar P."/>
            <person name="Natvig D."/>
            <person name="Lalanne C."/>
            <person name="Gautier V."/>
            <person name="Ament-Velasquez S.L."/>
            <person name="Kruys A."/>
            <person name="Hutchinson M.I."/>
            <person name="Powell A.J."/>
            <person name="Barry K."/>
            <person name="Miller A.N."/>
            <person name="Grigoriev I.V."/>
            <person name="Debuchy R."/>
            <person name="Gladieux P."/>
            <person name="Thoren M.H."/>
            <person name="Johannesson H."/>
        </authorList>
    </citation>
    <scope>NUCLEOTIDE SEQUENCE</scope>
    <source>
        <strain evidence="1">CBS 118394</strain>
    </source>
</reference>
<dbReference type="AlphaFoldDB" id="A0AAE0HYP0"/>
<sequence>MSGSGGFYKYRCKHFYTYNCNNWVYVNGAACASCLADGREAVEAPSGAASMGYHQQSREQHIQVPRWVSPGEVHWDLCRMITGTRGNDWTVEYVEKMPLIATTAVNLGNINNGVVSNMVTNDTPRPVMTTTGIGNQNLRGY</sequence>
<keyword evidence="2" id="KW-1185">Reference proteome</keyword>
<accession>A0AAE0HYP0</accession>
<proteinExistence type="predicted"/>
<evidence type="ECO:0000313" key="1">
    <source>
        <dbReference type="EMBL" id="KAK3315221.1"/>
    </source>
</evidence>
<evidence type="ECO:0000313" key="2">
    <source>
        <dbReference type="Proteomes" id="UP001283341"/>
    </source>
</evidence>
<comment type="caution">
    <text evidence="1">The sequence shown here is derived from an EMBL/GenBank/DDBJ whole genome shotgun (WGS) entry which is preliminary data.</text>
</comment>
<organism evidence="1 2">
    <name type="scientific">Apodospora peruviana</name>
    <dbReference type="NCBI Taxonomy" id="516989"/>
    <lineage>
        <taxon>Eukaryota</taxon>
        <taxon>Fungi</taxon>
        <taxon>Dikarya</taxon>
        <taxon>Ascomycota</taxon>
        <taxon>Pezizomycotina</taxon>
        <taxon>Sordariomycetes</taxon>
        <taxon>Sordariomycetidae</taxon>
        <taxon>Sordariales</taxon>
        <taxon>Lasiosphaeriaceae</taxon>
        <taxon>Apodospora</taxon>
    </lineage>
</organism>
<name>A0AAE0HYP0_9PEZI</name>
<dbReference type="Proteomes" id="UP001283341">
    <property type="component" value="Unassembled WGS sequence"/>
</dbReference>